<keyword evidence="3" id="KW-1185">Reference proteome</keyword>
<dbReference type="AlphaFoldDB" id="A0A915IB91"/>
<keyword evidence="1" id="KW-0547">Nucleotide-binding</keyword>
<dbReference type="InterPro" id="IPR027417">
    <property type="entry name" value="P-loop_NTPase"/>
</dbReference>
<dbReference type="WBParaSite" id="nRc.2.0.1.t11048-RA">
    <property type="protein sequence ID" value="nRc.2.0.1.t11048-RA"/>
    <property type="gene ID" value="nRc.2.0.1.g11048"/>
</dbReference>
<name>A0A915IB91_ROMCU</name>
<evidence type="ECO:0000313" key="3">
    <source>
        <dbReference type="Proteomes" id="UP000887565"/>
    </source>
</evidence>
<organism evidence="3 4">
    <name type="scientific">Romanomermis culicivorax</name>
    <name type="common">Nematode worm</name>
    <dbReference type="NCBI Taxonomy" id="13658"/>
    <lineage>
        <taxon>Eukaryota</taxon>
        <taxon>Metazoa</taxon>
        <taxon>Ecdysozoa</taxon>
        <taxon>Nematoda</taxon>
        <taxon>Enoplea</taxon>
        <taxon>Dorylaimia</taxon>
        <taxon>Mermithida</taxon>
        <taxon>Mermithoidea</taxon>
        <taxon>Mermithidae</taxon>
        <taxon>Romanomermis</taxon>
    </lineage>
</organism>
<dbReference type="SUPFAM" id="SSF52540">
    <property type="entry name" value="P-loop containing nucleoside triphosphate hydrolases"/>
    <property type="match status" value="1"/>
</dbReference>
<keyword evidence="2" id="KW-0342">GTP-binding</keyword>
<dbReference type="GO" id="GO:0005525">
    <property type="term" value="F:GTP binding"/>
    <property type="evidence" value="ECO:0007669"/>
    <property type="project" value="UniProtKB-KW"/>
</dbReference>
<proteinExistence type="predicted"/>
<protein>
    <submittedName>
        <fullName evidence="4">Rab-like protein 3</fullName>
    </submittedName>
</protein>
<accession>A0A915IB91</accession>
<evidence type="ECO:0000256" key="1">
    <source>
        <dbReference type="ARBA" id="ARBA00022741"/>
    </source>
</evidence>
<evidence type="ECO:0000256" key="2">
    <source>
        <dbReference type="ARBA" id="ARBA00023134"/>
    </source>
</evidence>
<dbReference type="Pfam" id="PF08477">
    <property type="entry name" value="Roc"/>
    <property type="match status" value="1"/>
</dbReference>
<reference evidence="4" key="1">
    <citation type="submission" date="2022-11" db="UniProtKB">
        <authorList>
            <consortium name="WormBaseParasite"/>
        </authorList>
    </citation>
    <scope>IDENTIFICATION</scope>
</reference>
<dbReference type="Gene3D" id="3.40.50.300">
    <property type="entry name" value="P-loop containing nucleotide triphosphate hydrolases"/>
    <property type="match status" value="1"/>
</dbReference>
<sequence>MQNPLILTFFRFFVKGTPLKNPPCTVGCVVEPVLHTVRAGTPDERTCFVELWDIGGSQCHANTRRIFYSNFDGIILVHDLTNRKTGERLSDWLTEVLDSSSSSTASGFGPTSVTVLPNITSSNYFSINSKKVEFDREQFSTPRTLKPILIVGTKLDQIAPPSSYAVDLNASSQIPMTPGGKTNLDSSSFFYNSRRSTSTTTPLATELGAEEIFVNCLTPLSSSMNSRLKVEKFFDKIFTPFYANTVNNHNLRLTSLYERKRV</sequence>
<dbReference type="PANTHER" id="PTHR24073">
    <property type="entry name" value="DRAB5-RELATED"/>
    <property type="match status" value="1"/>
</dbReference>
<evidence type="ECO:0000313" key="4">
    <source>
        <dbReference type="WBParaSite" id="nRc.2.0.1.t11048-RA"/>
    </source>
</evidence>
<dbReference type="Proteomes" id="UP000887565">
    <property type="component" value="Unplaced"/>
</dbReference>